<evidence type="ECO:0000256" key="1">
    <source>
        <dbReference type="ARBA" id="ARBA00004651"/>
    </source>
</evidence>
<feature type="transmembrane region" description="Helical" evidence="6">
    <location>
        <begin position="41"/>
        <end position="59"/>
    </location>
</feature>
<sequence length="194" mass="20888">MSVVFSMAAFALAASITPGPVNIVALGSGARFGFRASLRHVAGATLGFVLLLVLIGLGLHELLRQWPLLTQGIRLFGVAFLLYMAWKLARDDGRLDADAAARAPSAWYGALMQWLNPKAWLACVAGMGAFAADGDVGLVWLFAGLYLLICYLSIACWAYAGSCLRHYLSNPAQMRLFNRCMAALLAVSAAYLWV</sequence>
<dbReference type="InterPro" id="IPR001123">
    <property type="entry name" value="LeuE-type"/>
</dbReference>
<reference evidence="7 8" key="1">
    <citation type="submission" date="2018-06" db="EMBL/GenBank/DDBJ databases">
        <title>Pseudomonas diversity within urban Lake Michigan freshwaters.</title>
        <authorList>
            <person name="Batrich M."/>
            <person name="Hatzopoulos T."/>
            <person name="Putonti C."/>
        </authorList>
    </citation>
    <scope>NUCLEOTIDE SEQUENCE [LARGE SCALE GENOMIC DNA]</scope>
    <source>
        <strain evidence="7 8">MB-090624</strain>
    </source>
</reference>
<evidence type="ECO:0000256" key="4">
    <source>
        <dbReference type="ARBA" id="ARBA00022989"/>
    </source>
</evidence>
<dbReference type="PANTHER" id="PTHR30086">
    <property type="entry name" value="ARGININE EXPORTER PROTEIN ARGO"/>
    <property type="match status" value="1"/>
</dbReference>
<dbReference type="AlphaFoldDB" id="A0A9Q6IJ14"/>
<comment type="caution">
    <text evidence="7">The sequence shown here is derived from an EMBL/GenBank/DDBJ whole genome shotgun (WGS) entry which is preliminary data.</text>
</comment>
<dbReference type="PANTHER" id="PTHR30086:SF20">
    <property type="entry name" value="ARGININE EXPORTER PROTEIN ARGO-RELATED"/>
    <property type="match status" value="1"/>
</dbReference>
<dbReference type="RefSeq" id="WP_102879640.1">
    <property type="nucleotide sequence ID" value="NZ_CP063455.1"/>
</dbReference>
<feature type="transmembrane region" description="Helical" evidence="6">
    <location>
        <begin position="66"/>
        <end position="86"/>
    </location>
</feature>
<feature type="transmembrane region" description="Helical" evidence="6">
    <location>
        <begin position="176"/>
        <end position="193"/>
    </location>
</feature>
<evidence type="ECO:0000313" key="7">
    <source>
        <dbReference type="EMBL" id="PYC41284.1"/>
    </source>
</evidence>
<dbReference type="GO" id="GO:0033228">
    <property type="term" value="P:cysteine export across plasma membrane"/>
    <property type="evidence" value="ECO:0007669"/>
    <property type="project" value="TreeGrafter"/>
</dbReference>
<keyword evidence="3 6" id="KW-0812">Transmembrane</keyword>
<evidence type="ECO:0000256" key="3">
    <source>
        <dbReference type="ARBA" id="ARBA00022692"/>
    </source>
</evidence>
<feature type="transmembrane region" description="Helical" evidence="6">
    <location>
        <begin position="138"/>
        <end position="164"/>
    </location>
</feature>
<name>A0A9Q6IJ14_9PSED</name>
<evidence type="ECO:0000256" key="2">
    <source>
        <dbReference type="ARBA" id="ARBA00022475"/>
    </source>
</evidence>
<keyword evidence="2" id="KW-1003">Cell membrane</keyword>
<dbReference type="EMBL" id="QJRN01000003">
    <property type="protein sequence ID" value="PYC41284.1"/>
    <property type="molecule type" value="Genomic_DNA"/>
</dbReference>
<comment type="subcellular location">
    <subcellularLocation>
        <location evidence="1">Cell membrane</location>
        <topology evidence="1">Multi-pass membrane protein</topology>
    </subcellularLocation>
</comment>
<dbReference type="OrthoDB" id="9812084at2"/>
<dbReference type="Pfam" id="PF01810">
    <property type="entry name" value="LysE"/>
    <property type="match status" value="1"/>
</dbReference>
<evidence type="ECO:0000256" key="5">
    <source>
        <dbReference type="ARBA" id="ARBA00023136"/>
    </source>
</evidence>
<evidence type="ECO:0000256" key="6">
    <source>
        <dbReference type="SAM" id="Phobius"/>
    </source>
</evidence>
<dbReference type="GO" id="GO:0005886">
    <property type="term" value="C:plasma membrane"/>
    <property type="evidence" value="ECO:0007669"/>
    <property type="project" value="UniProtKB-SubCell"/>
</dbReference>
<dbReference type="Proteomes" id="UP000248188">
    <property type="component" value="Unassembled WGS sequence"/>
</dbReference>
<evidence type="ECO:0000313" key="8">
    <source>
        <dbReference type="Proteomes" id="UP000248188"/>
    </source>
</evidence>
<keyword evidence="5 6" id="KW-0472">Membrane</keyword>
<protein>
    <submittedName>
        <fullName evidence="7">LysE family translocator</fullName>
    </submittedName>
</protein>
<proteinExistence type="predicted"/>
<dbReference type="GO" id="GO:0015171">
    <property type="term" value="F:amino acid transmembrane transporter activity"/>
    <property type="evidence" value="ECO:0007669"/>
    <property type="project" value="TreeGrafter"/>
</dbReference>
<gene>
    <name evidence="7" type="ORF">DMX08_05895</name>
</gene>
<keyword evidence="4 6" id="KW-1133">Transmembrane helix</keyword>
<accession>A0A9Q6IJ14</accession>
<organism evidence="7 8">
    <name type="scientific">Pseudomonas protegens</name>
    <dbReference type="NCBI Taxonomy" id="380021"/>
    <lineage>
        <taxon>Bacteria</taxon>
        <taxon>Pseudomonadati</taxon>
        <taxon>Pseudomonadota</taxon>
        <taxon>Gammaproteobacteria</taxon>
        <taxon>Pseudomonadales</taxon>
        <taxon>Pseudomonadaceae</taxon>
        <taxon>Pseudomonas</taxon>
    </lineage>
</organism>